<dbReference type="GO" id="GO:0020037">
    <property type="term" value="F:heme binding"/>
    <property type="evidence" value="ECO:0007669"/>
    <property type="project" value="InterPro"/>
</dbReference>
<comment type="caution">
    <text evidence="6">The sequence shown here is derived from an EMBL/GenBank/DDBJ whole genome shotgun (WGS) entry which is preliminary data.</text>
</comment>
<name>A0A2G9H4B8_9LAMI</name>
<dbReference type="AlphaFoldDB" id="A0A2G9H4B8"/>
<evidence type="ECO:0000256" key="5">
    <source>
        <dbReference type="PIRSR" id="PIRSR602403-1"/>
    </source>
</evidence>
<dbReference type="CDD" id="cd11071">
    <property type="entry name" value="CYP74"/>
    <property type="match status" value="1"/>
</dbReference>
<dbReference type="PANTHER" id="PTHR24286">
    <property type="entry name" value="CYTOCHROME P450 26"/>
    <property type="match status" value="1"/>
</dbReference>
<keyword evidence="7" id="KW-1185">Reference proteome</keyword>
<sequence>MSSPVPELPARQIPGDYGLPFFGPIRDRLNYFYIQGELEFFKSRMQKHHSTIFRCNMPPGPFIARNSRVICLLDAVSFQTLFDNSKVEKKDVLDGTYMPSTAFTGGYRACAYLDPSEPNHSLLKGFFLSLLSKKHDSFIPLFQQSISGLFSGLEDELASKRSSYFNDLSDAMSFEFVFRLFCDKNPSETNIGSKGPRMMDLWLFCQLAPLVTLGLNFVPNLIEDLLLRTFPLPFCLVKRDYKKLYNAFYKSADSVLNEAEKTGIKRDEACHNLVFLAGFNAYGGMKAVFPSLMKWVGTAGEGLHRRLADEIRAVVKKSGVNVTSLDQMILTKSVVYEVLRIEPPVPYQYGKAKEDFKIQNHENSFLIKKGEMLFGYQPIATKDPKVFDNPDEFIPDRFVGEGEKLIKYVYWSNGRETDDPKVENKQCPAKNLVVLLCRLMLVEFFLVYDIFEVEVGRIMLGSAVTFKSLKKASRDEK</sequence>
<dbReference type="Pfam" id="PF00067">
    <property type="entry name" value="p450"/>
    <property type="match status" value="1"/>
</dbReference>
<dbReference type="GO" id="GO:0005506">
    <property type="term" value="F:iron ion binding"/>
    <property type="evidence" value="ECO:0007669"/>
    <property type="project" value="InterPro"/>
</dbReference>
<dbReference type="InterPro" id="IPR001128">
    <property type="entry name" value="Cyt_P450"/>
</dbReference>
<dbReference type="GO" id="GO:0006631">
    <property type="term" value="P:fatty acid metabolic process"/>
    <property type="evidence" value="ECO:0007669"/>
    <property type="project" value="UniProtKB-ARBA"/>
</dbReference>
<keyword evidence="3 5" id="KW-0408">Iron</keyword>
<dbReference type="SUPFAM" id="SSF48264">
    <property type="entry name" value="Cytochrome P450"/>
    <property type="match status" value="1"/>
</dbReference>
<dbReference type="Gene3D" id="1.10.630.10">
    <property type="entry name" value="Cytochrome P450"/>
    <property type="match status" value="1"/>
</dbReference>
<dbReference type="PRINTS" id="PR00465">
    <property type="entry name" value="EP450IV"/>
</dbReference>
<dbReference type="InterPro" id="IPR036396">
    <property type="entry name" value="Cyt_P450_sf"/>
</dbReference>
<evidence type="ECO:0000256" key="4">
    <source>
        <dbReference type="ARBA" id="ARBA00023239"/>
    </source>
</evidence>
<comment type="cofactor">
    <cofactor evidence="5">
        <name>heme</name>
        <dbReference type="ChEBI" id="CHEBI:30413"/>
    </cofactor>
</comment>
<keyword evidence="1 5" id="KW-0349">Heme</keyword>
<keyword evidence="2 5" id="KW-0479">Metal-binding</keyword>
<dbReference type="EMBL" id="NKXS01002704">
    <property type="protein sequence ID" value="PIN12362.1"/>
    <property type="molecule type" value="Genomic_DNA"/>
</dbReference>
<evidence type="ECO:0000256" key="3">
    <source>
        <dbReference type="ARBA" id="ARBA00023004"/>
    </source>
</evidence>
<evidence type="ECO:0000313" key="7">
    <source>
        <dbReference type="Proteomes" id="UP000231279"/>
    </source>
</evidence>
<dbReference type="PANTHER" id="PTHR24286:SF302">
    <property type="entry name" value="ALLENE OXIDE SYNTHASE 2"/>
    <property type="match status" value="1"/>
</dbReference>
<dbReference type="Proteomes" id="UP000231279">
    <property type="component" value="Unassembled WGS sequence"/>
</dbReference>
<dbReference type="STRING" id="429701.A0A2G9H4B8"/>
<evidence type="ECO:0008006" key="8">
    <source>
        <dbReference type="Google" id="ProtNLM"/>
    </source>
</evidence>
<keyword evidence="4" id="KW-0456">Lyase</keyword>
<evidence type="ECO:0000256" key="2">
    <source>
        <dbReference type="ARBA" id="ARBA00022723"/>
    </source>
</evidence>
<evidence type="ECO:0000256" key="1">
    <source>
        <dbReference type="ARBA" id="ARBA00022617"/>
    </source>
</evidence>
<organism evidence="6 7">
    <name type="scientific">Handroanthus impetiginosus</name>
    <dbReference type="NCBI Taxonomy" id="429701"/>
    <lineage>
        <taxon>Eukaryota</taxon>
        <taxon>Viridiplantae</taxon>
        <taxon>Streptophyta</taxon>
        <taxon>Embryophyta</taxon>
        <taxon>Tracheophyta</taxon>
        <taxon>Spermatophyta</taxon>
        <taxon>Magnoliopsida</taxon>
        <taxon>eudicotyledons</taxon>
        <taxon>Gunneridae</taxon>
        <taxon>Pentapetalae</taxon>
        <taxon>asterids</taxon>
        <taxon>lamiids</taxon>
        <taxon>Lamiales</taxon>
        <taxon>Bignoniaceae</taxon>
        <taxon>Crescentiina</taxon>
        <taxon>Tabebuia alliance</taxon>
        <taxon>Handroanthus</taxon>
    </lineage>
</organism>
<dbReference type="OrthoDB" id="2789670at2759"/>
<dbReference type="GO" id="GO:0016829">
    <property type="term" value="F:lyase activity"/>
    <property type="evidence" value="ECO:0007669"/>
    <property type="project" value="UniProtKB-KW"/>
</dbReference>
<gene>
    <name evidence="6" type="ORF">CDL12_15015</name>
</gene>
<dbReference type="InterPro" id="IPR002403">
    <property type="entry name" value="Cyt_P450_E_grp-IV"/>
</dbReference>
<feature type="binding site" description="axial binding residue" evidence="5">
    <location>
        <position position="427"/>
    </location>
    <ligand>
        <name>heme</name>
        <dbReference type="ChEBI" id="CHEBI:30413"/>
    </ligand>
    <ligandPart>
        <name>Fe</name>
        <dbReference type="ChEBI" id="CHEBI:18248"/>
    </ligandPart>
</feature>
<dbReference type="GO" id="GO:0016125">
    <property type="term" value="P:sterol metabolic process"/>
    <property type="evidence" value="ECO:0007669"/>
    <property type="project" value="TreeGrafter"/>
</dbReference>
<protein>
    <recommendedName>
        <fullName evidence="8">Hydroperoxide dehydratase</fullName>
    </recommendedName>
</protein>
<proteinExistence type="predicted"/>
<accession>A0A2G9H4B8</accession>
<reference evidence="7" key="1">
    <citation type="journal article" date="2018" name="Gigascience">
        <title>Genome assembly of the Pink Ipe (Handroanthus impetiginosus, Bignoniaceae), a highly valued, ecologically keystone Neotropical timber forest tree.</title>
        <authorList>
            <person name="Silva-Junior O.B."/>
            <person name="Grattapaglia D."/>
            <person name="Novaes E."/>
            <person name="Collevatti R.G."/>
        </authorList>
    </citation>
    <scope>NUCLEOTIDE SEQUENCE [LARGE SCALE GENOMIC DNA]</scope>
    <source>
        <strain evidence="7">cv. UFG-1</strain>
    </source>
</reference>
<dbReference type="GO" id="GO:0016705">
    <property type="term" value="F:oxidoreductase activity, acting on paired donors, with incorporation or reduction of molecular oxygen"/>
    <property type="evidence" value="ECO:0007669"/>
    <property type="project" value="InterPro"/>
</dbReference>
<evidence type="ECO:0000313" key="6">
    <source>
        <dbReference type="EMBL" id="PIN12362.1"/>
    </source>
</evidence>
<dbReference type="FunFam" id="1.10.630.10:FF:000024">
    <property type="entry name" value="Allene oxide synthase, chloroplastic"/>
    <property type="match status" value="1"/>
</dbReference>
<dbReference type="GO" id="GO:0004497">
    <property type="term" value="F:monooxygenase activity"/>
    <property type="evidence" value="ECO:0007669"/>
    <property type="project" value="InterPro"/>
</dbReference>